<dbReference type="PANTHER" id="PTHR36503:SF1">
    <property type="entry name" value="BLR2520 PROTEIN"/>
    <property type="match status" value="1"/>
</dbReference>
<dbReference type="Gene3D" id="3.10.180.10">
    <property type="entry name" value="2,3-Dihydroxybiphenyl 1,2-Dioxygenase, domain 1"/>
    <property type="match status" value="1"/>
</dbReference>
<keyword evidence="2" id="KW-0560">Oxidoreductase</keyword>
<protein>
    <submittedName>
        <fullName evidence="2">Glyoxalase/bleomycin resistance protein/dioxygenase superfamily protein</fullName>
    </submittedName>
</protein>
<dbReference type="Pfam" id="PF00903">
    <property type="entry name" value="Glyoxalase"/>
    <property type="match status" value="1"/>
</dbReference>
<accession>A0A560WEA7</accession>
<comment type="caution">
    <text evidence="2">The sequence shown here is derived from an EMBL/GenBank/DDBJ whole genome shotgun (WGS) entry which is preliminary data.</text>
</comment>
<dbReference type="InterPro" id="IPR029068">
    <property type="entry name" value="Glyas_Bleomycin-R_OHBP_Dase"/>
</dbReference>
<evidence type="ECO:0000313" key="2">
    <source>
        <dbReference type="EMBL" id="TWD15958.1"/>
    </source>
</evidence>
<dbReference type="PANTHER" id="PTHR36503">
    <property type="entry name" value="BLR2520 PROTEIN"/>
    <property type="match status" value="1"/>
</dbReference>
<evidence type="ECO:0000259" key="1">
    <source>
        <dbReference type="PROSITE" id="PS51819"/>
    </source>
</evidence>
<keyword evidence="2" id="KW-0223">Dioxygenase</keyword>
<keyword evidence="3" id="KW-1185">Reference proteome</keyword>
<dbReference type="InterPro" id="IPR037523">
    <property type="entry name" value="VOC_core"/>
</dbReference>
<dbReference type="EMBL" id="VIUW01000002">
    <property type="protein sequence ID" value="TWD15958.1"/>
    <property type="molecule type" value="Genomic_DNA"/>
</dbReference>
<dbReference type="PROSITE" id="PS51819">
    <property type="entry name" value="VOC"/>
    <property type="match status" value="1"/>
</dbReference>
<organism evidence="2 3">
    <name type="scientific">Marihabitans asiaticum</name>
    <dbReference type="NCBI Taxonomy" id="415218"/>
    <lineage>
        <taxon>Bacteria</taxon>
        <taxon>Bacillati</taxon>
        <taxon>Actinomycetota</taxon>
        <taxon>Actinomycetes</taxon>
        <taxon>Micrococcales</taxon>
        <taxon>Intrasporangiaceae</taxon>
        <taxon>Marihabitans</taxon>
    </lineage>
</organism>
<dbReference type="AlphaFoldDB" id="A0A560WEA7"/>
<dbReference type="SUPFAM" id="SSF54593">
    <property type="entry name" value="Glyoxalase/Bleomycin resistance protein/Dihydroxybiphenyl dioxygenase"/>
    <property type="match status" value="1"/>
</dbReference>
<evidence type="ECO:0000313" key="3">
    <source>
        <dbReference type="Proteomes" id="UP000315628"/>
    </source>
</evidence>
<gene>
    <name evidence="2" type="ORF">FB557_1498</name>
</gene>
<dbReference type="InterPro" id="IPR004360">
    <property type="entry name" value="Glyas_Fos-R_dOase_dom"/>
</dbReference>
<sequence length="132" mass="14647">MAAGVAKSADWTDHEHMRVVRIIPDLAVADINVTATFYGDFLGLSREDLGLDWVTRYYAPSGANLQVLTHDAGAPAAPEVSIAVEDVDEAYAEATRRGVDIVYPLTNEQWGVRRFFVRDPDGHVLNILQHRE</sequence>
<dbReference type="GO" id="GO:0051213">
    <property type="term" value="F:dioxygenase activity"/>
    <property type="evidence" value="ECO:0007669"/>
    <property type="project" value="UniProtKB-KW"/>
</dbReference>
<reference evidence="2 3" key="1">
    <citation type="submission" date="2019-06" db="EMBL/GenBank/DDBJ databases">
        <title>Sequencing the genomes of 1000 actinobacteria strains.</title>
        <authorList>
            <person name="Klenk H.-P."/>
        </authorList>
    </citation>
    <scope>NUCLEOTIDE SEQUENCE [LARGE SCALE GENOMIC DNA]</scope>
    <source>
        <strain evidence="2 3">DSM 18935</strain>
    </source>
</reference>
<feature type="domain" description="VOC" evidence="1">
    <location>
        <begin position="18"/>
        <end position="130"/>
    </location>
</feature>
<proteinExistence type="predicted"/>
<name>A0A560WEA7_9MICO</name>
<dbReference type="Proteomes" id="UP000315628">
    <property type="component" value="Unassembled WGS sequence"/>
</dbReference>